<evidence type="ECO:0000256" key="1">
    <source>
        <dbReference type="PROSITE-ProRule" id="PRU00409"/>
    </source>
</evidence>
<dbReference type="Gene3D" id="3.30.470.20">
    <property type="entry name" value="ATP-grasp fold, B domain"/>
    <property type="match status" value="1"/>
</dbReference>
<accession>A0A3N4D8Y5</accession>
<evidence type="ECO:0000313" key="4">
    <source>
        <dbReference type="EMBL" id="QUC10273.1"/>
    </source>
</evidence>
<reference evidence="5 6" key="1">
    <citation type="submission" date="2018-12" db="EMBL/GenBank/DDBJ databases">
        <authorList>
            <consortium name="Pathogen Informatics"/>
        </authorList>
    </citation>
    <scope>NUCLEOTIDE SEQUENCE [LARGE SCALE GENOMIC DNA]</scope>
    <source>
        <strain evidence="5 6">NCTC12967</strain>
    </source>
</reference>
<dbReference type="PROSITE" id="PS50975">
    <property type="entry name" value="ATP_GRASP"/>
    <property type="match status" value="1"/>
</dbReference>
<protein>
    <submittedName>
        <fullName evidence="5">Alpha-aminoadipate--lysW ligase lysX</fullName>
        <ecNumber evidence="5">6.3.2.-</ecNumber>
    </submittedName>
</protein>
<dbReference type="OrthoDB" id="24041at2"/>
<dbReference type="Proteomes" id="UP000273044">
    <property type="component" value="Chromosome"/>
</dbReference>
<keyword evidence="1" id="KW-0547">Nucleotide-binding</keyword>
<dbReference type="GO" id="GO:0005737">
    <property type="term" value="C:cytoplasm"/>
    <property type="evidence" value="ECO:0007669"/>
    <property type="project" value="TreeGrafter"/>
</dbReference>
<dbReference type="GeneID" id="64406445"/>
<keyword evidence="6" id="KW-1185">Reference proteome</keyword>
<reference evidence="4" key="2">
    <citation type="submission" date="2021-03" db="EMBL/GenBank/DDBJ databases">
        <title>Human Oral Microbial Genomes.</title>
        <authorList>
            <person name="Johnston C.D."/>
            <person name="Chen T."/>
            <person name="Dewhirst F.E."/>
        </authorList>
    </citation>
    <scope>NUCLEOTIDE SEQUENCE</scope>
    <source>
        <strain evidence="4">F0714</strain>
    </source>
</reference>
<evidence type="ECO:0000256" key="2">
    <source>
        <dbReference type="SAM" id="MobiDB-lite"/>
    </source>
</evidence>
<organism evidence="5 6">
    <name type="scientific">Arachnia propionica</name>
    <dbReference type="NCBI Taxonomy" id="1750"/>
    <lineage>
        <taxon>Bacteria</taxon>
        <taxon>Bacillati</taxon>
        <taxon>Actinomycetota</taxon>
        <taxon>Actinomycetes</taxon>
        <taxon>Propionibacteriales</taxon>
        <taxon>Propionibacteriaceae</taxon>
        <taxon>Arachnia</taxon>
    </lineage>
</organism>
<dbReference type="GO" id="GO:0016879">
    <property type="term" value="F:ligase activity, forming carbon-nitrogen bonds"/>
    <property type="evidence" value="ECO:0007669"/>
    <property type="project" value="TreeGrafter"/>
</dbReference>
<proteinExistence type="predicted"/>
<dbReference type="InterPro" id="IPR011761">
    <property type="entry name" value="ATP-grasp"/>
</dbReference>
<dbReference type="Gene3D" id="3.30.1490.20">
    <property type="entry name" value="ATP-grasp fold, A domain"/>
    <property type="match status" value="1"/>
</dbReference>
<dbReference type="Gene3D" id="3.40.50.20">
    <property type="match status" value="1"/>
</dbReference>
<gene>
    <name evidence="5" type="primary">lysX_2</name>
    <name evidence="4" type="ORF">J5A53_10745</name>
    <name evidence="5" type="ORF">NCTC12967_00964</name>
</gene>
<dbReference type="EMBL" id="LR134406">
    <property type="protein sequence ID" value="VEH69688.1"/>
    <property type="molecule type" value="Genomic_DNA"/>
</dbReference>
<evidence type="ECO:0000313" key="6">
    <source>
        <dbReference type="Proteomes" id="UP000273044"/>
    </source>
</evidence>
<dbReference type="InterPro" id="IPR013651">
    <property type="entry name" value="ATP-grasp_RimK-type"/>
</dbReference>
<sequence>MRVILLRSGSSGDSNPLLDALEAELRLAKVATISLFPAEMDSSVPIPRADVAVLKDKTPAGLEWGRRLHEAGIPTVSPYPVTVLCRDKLRTNQVLAQAGLPVPECRPVTGPEDLLPMLVDGPVILKPRRGSRGRGIQVIHDSTDVPASWGAEEMFAQRYYEPETLDRKIYRIGEDVFCVERVWPPVTLEEKRGRLIELDATTRELAMECGRVLGTDVYGVDVIEHEGRPWVVDLSSFPGFKGVPEAGARIAKVVLRVAAEARKDDTPPESAPDNGTLCPVP</sequence>
<dbReference type="InterPro" id="IPR013815">
    <property type="entry name" value="ATP_grasp_subdomain_1"/>
</dbReference>
<keyword evidence="5" id="KW-0436">Ligase</keyword>
<dbReference type="PANTHER" id="PTHR21621:SF0">
    <property type="entry name" value="BETA-CITRYLGLUTAMATE SYNTHASE B-RELATED"/>
    <property type="match status" value="1"/>
</dbReference>
<dbReference type="GO" id="GO:0005524">
    <property type="term" value="F:ATP binding"/>
    <property type="evidence" value="ECO:0007669"/>
    <property type="project" value="UniProtKB-UniRule"/>
</dbReference>
<dbReference type="AlphaFoldDB" id="A0A3N4D8Y5"/>
<feature type="domain" description="ATP-grasp" evidence="3">
    <location>
        <begin position="92"/>
        <end position="144"/>
    </location>
</feature>
<dbReference type="Pfam" id="PF08443">
    <property type="entry name" value="RimK"/>
    <property type="match status" value="1"/>
</dbReference>
<dbReference type="RefSeq" id="WP_014846083.1">
    <property type="nucleotide sequence ID" value="NZ_CAJZDL010000004.1"/>
</dbReference>
<dbReference type="EMBL" id="CP072385">
    <property type="protein sequence ID" value="QUC10273.1"/>
    <property type="molecule type" value="Genomic_DNA"/>
</dbReference>
<dbReference type="PANTHER" id="PTHR21621">
    <property type="entry name" value="RIBOSOMAL PROTEIN S6 MODIFICATION PROTEIN"/>
    <property type="match status" value="1"/>
</dbReference>
<dbReference type="GO" id="GO:0046872">
    <property type="term" value="F:metal ion binding"/>
    <property type="evidence" value="ECO:0007669"/>
    <property type="project" value="InterPro"/>
</dbReference>
<evidence type="ECO:0000259" key="3">
    <source>
        <dbReference type="PROSITE" id="PS50975"/>
    </source>
</evidence>
<name>A0A3N4D8Y5_9ACTN</name>
<dbReference type="Proteomes" id="UP000677180">
    <property type="component" value="Chromosome"/>
</dbReference>
<keyword evidence="1" id="KW-0067">ATP-binding</keyword>
<dbReference type="EC" id="6.3.2.-" evidence="5"/>
<evidence type="ECO:0000313" key="5">
    <source>
        <dbReference type="EMBL" id="VEH69688.1"/>
    </source>
</evidence>
<dbReference type="SUPFAM" id="SSF56059">
    <property type="entry name" value="Glutathione synthetase ATP-binding domain-like"/>
    <property type="match status" value="1"/>
</dbReference>
<feature type="region of interest" description="Disordered" evidence="2">
    <location>
        <begin position="261"/>
        <end position="281"/>
    </location>
</feature>